<name>F6D2V9_METPW</name>
<dbReference type="Proteomes" id="UP000009231">
    <property type="component" value="Chromosome"/>
</dbReference>
<keyword evidence="3" id="KW-1185">Reference proteome</keyword>
<feature type="transmembrane region" description="Helical" evidence="1">
    <location>
        <begin position="21"/>
        <end position="40"/>
    </location>
</feature>
<dbReference type="AlphaFoldDB" id="F6D2V9"/>
<reference evidence="2 3" key="1">
    <citation type="journal article" date="2014" name="Int. J. Syst. Evol. Microbiol.">
        <title>Methanobacterium paludis sp. nov. and a novel strain of Methanobacterium lacus isolated from northern peatlands.</title>
        <authorList>
            <person name="Cadillo-Quiroz H."/>
            <person name="Brauer S.L."/>
            <person name="Goodson N."/>
            <person name="Yavitt J.B."/>
            <person name="Zinder S.H."/>
        </authorList>
    </citation>
    <scope>NUCLEOTIDE SEQUENCE [LARGE SCALE GENOMIC DNA]</scope>
    <source>
        <strain evidence="3">DSM 25820 / JCM 18151 / SWAN1</strain>
    </source>
</reference>
<feature type="transmembrane region" description="Helical" evidence="1">
    <location>
        <begin position="136"/>
        <end position="167"/>
    </location>
</feature>
<organism evidence="2 3">
    <name type="scientific">Methanobacterium paludis (strain DSM 25820 / JCM 18151 / SWAN1)</name>
    <dbReference type="NCBI Taxonomy" id="868131"/>
    <lineage>
        <taxon>Archaea</taxon>
        <taxon>Methanobacteriati</taxon>
        <taxon>Methanobacteriota</taxon>
        <taxon>Methanomada group</taxon>
        <taxon>Methanobacteria</taxon>
        <taxon>Methanobacteriales</taxon>
        <taxon>Methanobacteriaceae</taxon>
        <taxon>Methanobacterium</taxon>
    </lineage>
</organism>
<gene>
    <name evidence="2" type="ordered locus">MSWAN_2080</name>
</gene>
<evidence type="ECO:0000313" key="3">
    <source>
        <dbReference type="Proteomes" id="UP000009231"/>
    </source>
</evidence>
<proteinExistence type="predicted"/>
<dbReference type="EMBL" id="CP002772">
    <property type="protein sequence ID" value="AEG19088.1"/>
    <property type="molecule type" value="Genomic_DNA"/>
</dbReference>
<feature type="transmembrane region" description="Helical" evidence="1">
    <location>
        <begin position="46"/>
        <end position="67"/>
    </location>
</feature>
<feature type="transmembrane region" description="Helical" evidence="1">
    <location>
        <begin position="96"/>
        <end position="124"/>
    </location>
</feature>
<dbReference type="KEGG" id="mew:MSWAN_2080"/>
<evidence type="ECO:0000256" key="1">
    <source>
        <dbReference type="SAM" id="Phobius"/>
    </source>
</evidence>
<evidence type="ECO:0008006" key="4">
    <source>
        <dbReference type="Google" id="ProtNLM"/>
    </source>
</evidence>
<accession>F6D2V9</accession>
<keyword evidence="1" id="KW-0812">Transmembrane</keyword>
<evidence type="ECO:0000313" key="2">
    <source>
        <dbReference type="EMBL" id="AEG19088.1"/>
    </source>
</evidence>
<feature type="transmembrane region" description="Helical" evidence="1">
    <location>
        <begin position="188"/>
        <end position="213"/>
    </location>
</feature>
<dbReference type="HOGENOM" id="CLU_079270_3_0_2"/>
<feature type="transmembrane region" description="Helical" evidence="1">
    <location>
        <begin position="219"/>
        <end position="241"/>
    </location>
</feature>
<dbReference type="STRING" id="868131.MSWAN_2080"/>
<dbReference type="OrthoDB" id="107590at2157"/>
<sequence length="254" mass="26749">MDVGGIVSDAIKYPISDWKKILMLGIIIVISSISGLAASIGTTNSGVLTVLGIIGFLVGLLISGYILRIIKASLAGVSEIPDFDSWPDMFIDGIKVAVVGIVYAIPAILVIIISVAAAAISLGISELSNPSAAAGLLMGAGIGGTIAFLYLLIIIPIIAMAIANMAYNDTFGSAFKFNEILNKIGSIGWGNLIIWYIVMIVLYFVMALIGAIISSIFSIISPVVGSVVLFLFIMPYIYMFIARSVGLEYISDNS</sequence>
<protein>
    <recommendedName>
        <fullName evidence="4">DUF4013 domain-containing protein</fullName>
    </recommendedName>
</protein>
<keyword evidence="1" id="KW-1133">Transmembrane helix</keyword>
<dbReference type="InterPro" id="IPR025098">
    <property type="entry name" value="DUF4013"/>
</dbReference>
<dbReference type="eggNOG" id="arCOG02879">
    <property type="taxonomic scope" value="Archaea"/>
</dbReference>
<dbReference type="GeneID" id="10669598"/>
<keyword evidence="1" id="KW-0472">Membrane</keyword>
<dbReference type="Pfam" id="PF13197">
    <property type="entry name" value="DUF4013"/>
    <property type="match status" value="1"/>
</dbReference>
<dbReference type="RefSeq" id="WP_013826587.1">
    <property type="nucleotide sequence ID" value="NC_015574.1"/>
</dbReference>